<dbReference type="GO" id="GO:0046084">
    <property type="term" value="P:adenine biosynthetic process"/>
    <property type="evidence" value="ECO:0007669"/>
    <property type="project" value="TreeGrafter"/>
</dbReference>
<keyword evidence="8 15" id="KW-0547">Nucleotide-binding</keyword>
<evidence type="ECO:0000256" key="6">
    <source>
        <dbReference type="ARBA" id="ARBA00022490"/>
    </source>
</evidence>
<dbReference type="GO" id="GO:0006189">
    <property type="term" value="P:'de novo' IMP biosynthetic process"/>
    <property type="evidence" value="ECO:0007669"/>
    <property type="project" value="UniProtKB-UniRule"/>
</dbReference>
<evidence type="ECO:0000313" key="19">
    <source>
        <dbReference type="Proteomes" id="UP001144110"/>
    </source>
</evidence>
<dbReference type="HAMAP" id="MF_00741">
    <property type="entry name" value="AIRS"/>
    <property type="match status" value="1"/>
</dbReference>
<evidence type="ECO:0000256" key="4">
    <source>
        <dbReference type="ARBA" id="ARBA00013047"/>
    </source>
</evidence>
<comment type="catalytic activity">
    <reaction evidence="14 15">
        <text>2-formamido-N(1)-(5-O-phospho-beta-D-ribosyl)acetamidine + ATP = 5-amino-1-(5-phospho-beta-D-ribosyl)imidazole + ADP + phosphate + H(+)</text>
        <dbReference type="Rhea" id="RHEA:23032"/>
        <dbReference type="ChEBI" id="CHEBI:15378"/>
        <dbReference type="ChEBI" id="CHEBI:30616"/>
        <dbReference type="ChEBI" id="CHEBI:43474"/>
        <dbReference type="ChEBI" id="CHEBI:137981"/>
        <dbReference type="ChEBI" id="CHEBI:147287"/>
        <dbReference type="ChEBI" id="CHEBI:456216"/>
        <dbReference type="EC" id="6.3.3.1"/>
    </reaction>
</comment>
<feature type="domain" description="PurM-like C-terminal" evidence="17">
    <location>
        <begin position="194"/>
        <end position="360"/>
    </location>
</feature>
<keyword evidence="10 15" id="KW-0067">ATP-binding</keyword>
<dbReference type="FunFam" id="3.90.650.10:FF:000011">
    <property type="entry name" value="Phosphoribosylformylglycinamidine cyclo-ligase"/>
    <property type="match status" value="1"/>
</dbReference>
<dbReference type="GO" id="GO:0005524">
    <property type="term" value="F:ATP binding"/>
    <property type="evidence" value="ECO:0007669"/>
    <property type="project" value="UniProtKB-KW"/>
</dbReference>
<evidence type="ECO:0000256" key="12">
    <source>
        <dbReference type="ARBA" id="ARBA00032931"/>
    </source>
</evidence>
<dbReference type="GO" id="GO:0004637">
    <property type="term" value="F:phosphoribosylamine-glycine ligase activity"/>
    <property type="evidence" value="ECO:0007669"/>
    <property type="project" value="TreeGrafter"/>
</dbReference>
<evidence type="ECO:0000256" key="7">
    <source>
        <dbReference type="ARBA" id="ARBA00022598"/>
    </source>
</evidence>
<keyword evidence="7 15" id="KW-0436">Ligase</keyword>
<evidence type="ECO:0000256" key="5">
    <source>
        <dbReference type="ARBA" id="ARBA00020367"/>
    </source>
</evidence>
<feature type="domain" description="PurM-like N-terminal" evidence="16">
    <location>
        <begin position="76"/>
        <end position="181"/>
    </location>
</feature>
<dbReference type="Gene3D" id="3.90.650.10">
    <property type="entry name" value="PurM-like C-terminal domain"/>
    <property type="match status" value="1"/>
</dbReference>
<evidence type="ECO:0000256" key="1">
    <source>
        <dbReference type="ARBA" id="ARBA00004496"/>
    </source>
</evidence>
<comment type="similarity">
    <text evidence="3 15">Belongs to the AIR synthase family.</text>
</comment>
<dbReference type="Gene3D" id="3.30.1330.10">
    <property type="entry name" value="PurM-like, N-terminal domain"/>
    <property type="match status" value="1"/>
</dbReference>
<protein>
    <recommendedName>
        <fullName evidence="5 15">Phosphoribosylformylglycinamidine cyclo-ligase</fullName>
        <ecNumber evidence="4 15">6.3.3.1</ecNumber>
    </recommendedName>
    <alternativeName>
        <fullName evidence="12 15">AIR synthase</fullName>
    </alternativeName>
    <alternativeName>
        <fullName evidence="13 15">AIRS</fullName>
    </alternativeName>
    <alternativeName>
        <fullName evidence="11 15">Phosphoribosyl-aminoimidazole synthetase</fullName>
    </alternativeName>
</protein>
<dbReference type="SUPFAM" id="SSF55326">
    <property type="entry name" value="PurM N-terminal domain-like"/>
    <property type="match status" value="1"/>
</dbReference>
<dbReference type="InterPro" id="IPR036676">
    <property type="entry name" value="PurM-like_C_sf"/>
</dbReference>
<reference evidence="18" key="1">
    <citation type="submission" date="2022-11" db="EMBL/GenBank/DDBJ databases">
        <title>Candidatus Alkanophaga archaea from heated hydrothermal vent sediment oxidize petroleum alkanes.</title>
        <authorList>
            <person name="Zehnle H."/>
            <person name="Laso-Perez R."/>
            <person name="Lipp J."/>
            <person name="Teske A."/>
            <person name="Wegener G."/>
        </authorList>
    </citation>
    <scope>NUCLEOTIDE SEQUENCE</scope>
    <source>
        <strain evidence="18">MCA70</strain>
    </source>
</reference>
<keyword evidence="9 15" id="KW-0658">Purine biosynthesis</keyword>
<evidence type="ECO:0000256" key="3">
    <source>
        <dbReference type="ARBA" id="ARBA00010280"/>
    </source>
</evidence>
<evidence type="ECO:0000256" key="2">
    <source>
        <dbReference type="ARBA" id="ARBA00004686"/>
    </source>
</evidence>
<name>A0AAE3P4R6_9BACT</name>
<dbReference type="EC" id="6.3.3.1" evidence="4 15"/>
<dbReference type="Pfam" id="PF00586">
    <property type="entry name" value="AIRS"/>
    <property type="match status" value="1"/>
</dbReference>
<comment type="caution">
    <text evidence="18">The sequence shown here is derived from an EMBL/GenBank/DDBJ whole genome shotgun (WGS) entry which is preliminary data.</text>
</comment>
<evidence type="ECO:0000256" key="14">
    <source>
        <dbReference type="ARBA" id="ARBA00049057"/>
    </source>
</evidence>
<evidence type="ECO:0000256" key="15">
    <source>
        <dbReference type="HAMAP-Rule" id="MF_00741"/>
    </source>
</evidence>
<dbReference type="FunFam" id="3.30.1330.10:FF:000001">
    <property type="entry name" value="Phosphoribosylformylglycinamidine cyclo-ligase"/>
    <property type="match status" value="1"/>
</dbReference>
<gene>
    <name evidence="15" type="primary">purM</name>
    <name evidence="18" type="ORF">OD816_001171</name>
</gene>
<evidence type="ECO:0000259" key="17">
    <source>
        <dbReference type="Pfam" id="PF02769"/>
    </source>
</evidence>
<dbReference type="EMBL" id="JAPHEG010000005">
    <property type="protein sequence ID" value="MDF2953926.1"/>
    <property type="molecule type" value="Genomic_DNA"/>
</dbReference>
<dbReference type="GO" id="GO:0005829">
    <property type="term" value="C:cytosol"/>
    <property type="evidence" value="ECO:0007669"/>
    <property type="project" value="TreeGrafter"/>
</dbReference>
<sequence>MYYKIYAFKNYLIYEGRDMETAEKYKSAGVDLEKANLLVDIVKSIAGKLPQRGVVSEVGGFSGLFSLDITSYKNPVLTASTDGVGTKIKVAIKANMHKGIGIDLVAMCVNDIITCGAKPLFFLDYLAFGKFNEKVFSELIEGIVEGCKISGCALLGGETAEMPGMYAPEEYDCAGFVVGIVERDKIIDGSNISIGDIIIGIPSSGLHSNGFSLVRKILFEENKIDLDYIPEELGKPIGEEILTPTKIYFPIIKTLIHRNFQIKGCAHITGGGFIDNIPRILPKNCKAVIKKGTWEIPPIFDFIQKLGDISEEEMFRVFNCGVGFVLIIGEEILEDVQNIISALGEKCYVIGYIDKRKENEKQVIFI</sequence>
<dbReference type="PANTHER" id="PTHR10520:SF12">
    <property type="entry name" value="TRIFUNCTIONAL PURINE BIOSYNTHETIC PROTEIN ADENOSINE-3"/>
    <property type="match status" value="1"/>
</dbReference>
<evidence type="ECO:0000256" key="10">
    <source>
        <dbReference type="ARBA" id="ARBA00022840"/>
    </source>
</evidence>
<comment type="pathway">
    <text evidence="2 15">Purine metabolism; IMP biosynthesis via de novo pathway; 5-amino-1-(5-phospho-D-ribosyl)imidazole from N(2)-formyl-N(1)-(5-phospho-D-ribosyl)glycinamide: step 2/2.</text>
</comment>
<proteinExistence type="inferred from homology"/>
<accession>A0AAE3P4R6</accession>
<keyword evidence="6 15" id="KW-0963">Cytoplasm</keyword>
<evidence type="ECO:0000313" key="18">
    <source>
        <dbReference type="EMBL" id="MDF2953926.1"/>
    </source>
</evidence>
<evidence type="ECO:0000256" key="9">
    <source>
        <dbReference type="ARBA" id="ARBA00022755"/>
    </source>
</evidence>
<organism evidence="18 19">
    <name type="scientific">Candidatus Thermodesulfobacterium syntrophicum</name>
    <dbReference type="NCBI Taxonomy" id="3060442"/>
    <lineage>
        <taxon>Bacteria</taxon>
        <taxon>Pseudomonadati</taxon>
        <taxon>Thermodesulfobacteriota</taxon>
        <taxon>Thermodesulfobacteria</taxon>
        <taxon>Thermodesulfobacteriales</taxon>
        <taxon>Thermodesulfobacteriaceae</taxon>
        <taxon>Thermodesulfobacterium</taxon>
    </lineage>
</organism>
<dbReference type="AlphaFoldDB" id="A0AAE3P4R6"/>
<dbReference type="InterPro" id="IPR016188">
    <property type="entry name" value="PurM-like_N"/>
</dbReference>
<evidence type="ECO:0000256" key="13">
    <source>
        <dbReference type="ARBA" id="ARBA00033093"/>
    </source>
</evidence>
<dbReference type="InterPro" id="IPR004733">
    <property type="entry name" value="PurM_cligase"/>
</dbReference>
<dbReference type="InterPro" id="IPR010918">
    <property type="entry name" value="PurM-like_C_dom"/>
</dbReference>
<comment type="subcellular location">
    <subcellularLocation>
        <location evidence="1 15">Cytoplasm</location>
    </subcellularLocation>
</comment>
<dbReference type="Pfam" id="PF02769">
    <property type="entry name" value="AIRS_C"/>
    <property type="match status" value="1"/>
</dbReference>
<dbReference type="PANTHER" id="PTHR10520">
    <property type="entry name" value="TRIFUNCTIONAL PURINE BIOSYNTHETIC PROTEIN ADENOSINE-3-RELATED"/>
    <property type="match status" value="1"/>
</dbReference>
<dbReference type="Proteomes" id="UP001144110">
    <property type="component" value="Unassembled WGS sequence"/>
</dbReference>
<evidence type="ECO:0000259" key="16">
    <source>
        <dbReference type="Pfam" id="PF00586"/>
    </source>
</evidence>
<dbReference type="NCBIfam" id="TIGR00878">
    <property type="entry name" value="purM"/>
    <property type="match status" value="1"/>
</dbReference>
<dbReference type="SUPFAM" id="SSF56042">
    <property type="entry name" value="PurM C-terminal domain-like"/>
    <property type="match status" value="1"/>
</dbReference>
<dbReference type="GO" id="GO:0004641">
    <property type="term" value="F:phosphoribosylformylglycinamidine cyclo-ligase activity"/>
    <property type="evidence" value="ECO:0007669"/>
    <property type="project" value="UniProtKB-UniRule"/>
</dbReference>
<evidence type="ECO:0000256" key="11">
    <source>
        <dbReference type="ARBA" id="ARBA00031908"/>
    </source>
</evidence>
<evidence type="ECO:0000256" key="8">
    <source>
        <dbReference type="ARBA" id="ARBA00022741"/>
    </source>
</evidence>
<dbReference type="InterPro" id="IPR036921">
    <property type="entry name" value="PurM-like_N_sf"/>
</dbReference>
<dbReference type="CDD" id="cd02196">
    <property type="entry name" value="PurM"/>
    <property type="match status" value="1"/>
</dbReference>